<keyword evidence="3" id="KW-1185">Reference proteome</keyword>
<feature type="transmembrane region" description="Helical" evidence="1">
    <location>
        <begin position="193"/>
        <end position="213"/>
    </location>
</feature>
<evidence type="ECO:0000313" key="2">
    <source>
        <dbReference type="EMBL" id="CRG99574.1"/>
    </source>
</evidence>
<dbReference type="EMBL" id="LN835302">
    <property type="protein sequence ID" value="CRG99574.1"/>
    <property type="molecule type" value="Genomic_DNA"/>
</dbReference>
<evidence type="ECO:0000256" key="1">
    <source>
        <dbReference type="SAM" id="Phobius"/>
    </source>
</evidence>
<proteinExistence type="predicted"/>
<feature type="transmembrane region" description="Helical" evidence="1">
    <location>
        <begin position="161"/>
        <end position="181"/>
    </location>
</feature>
<protein>
    <submittedName>
        <fullName evidence="2">Fam-h protein</fullName>
    </submittedName>
</protein>
<keyword evidence="1" id="KW-1133">Transmembrane helix</keyword>
<evidence type="ECO:0000313" key="3">
    <source>
        <dbReference type="Proteomes" id="UP000220158"/>
    </source>
</evidence>
<reference evidence="2 3" key="1">
    <citation type="submission" date="2015-04" db="EMBL/GenBank/DDBJ databases">
        <authorList>
            <consortium name="Pathogen Informatics"/>
        </authorList>
    </citation>
    <scope>NUCLEOTIDE SEQUENCE [LARGE SCALE GENOMIC DNA]</scope>
    <source>
        <strain evidence="2 3">SGS1</strain>
    </source>
</reference>
<dbReference type="AlphaFoldDB" id="A0A1J1H3U2"/>
<dbReference type="GeneID" id="39735676"/>
<dbReference type="Proteomes" id="UP000220158">
    <property type="component" value="Chromosome 7"/>
</dbReference>
<sequence length="224" mass="26203">MDMKSNNISNIGVYPEYHTHIAKVFITTDMSTLKIYNKKEKKNIIYFSINFFIFSLLIWILQCSNTWDSFRSWNYKNDSKSVLNLGAKRSLVESEDVEKQAHKRLKFYNEQDIIRENLESESEKNEIEGKIDSEKGNEIETIEKSKIEKFKERILGRCQNYLKLIFLVITFLLSSSSLALIIDDYIKPNALGFSYAIMLANISVLIFSSILFSDQIKKKYKKKS</sequence>
<dbReference type="VEuPathDB" id="PlasmoDB:PRELSG_0733900"/>
<keyword evidence="1" id="KW-0472">Membrane</keyword>
<dbReference type="KEGG" id="prel:PRELSG_0733900"/>
<organism evidence="2 3">
    <name type="scientific">Plasmodium relictum</name>
    <dbReference type="NCBI Taxonomy" id="85471"/>
    <lineage>
        <taxon>Eukaryota</taxon>
        <taxon>Sar</taxon>
        <taxon>Alveolata</taxon>
        <taxon>Apicomplexa</taxon>
        <taxon>Aconoidasida</taxon>
        <taxon>Haemosporida</taxon>
        <taxon>Plasmodiidae</taxon>
        <taxon>Plasmodium</taxon>
        <taxon>Plasmodium (Haemamoeba)</taxon>
    </lineage>
</organism>
<gene>
    <name evidence="2" type="ORF">PRELSG_0733900</name>
</gene>
<accession>A0A1J1H3U2</accession>
<dbReference type="RefSeq" id="XP_028532579.1">
    <property type="nucleotide sequence ID" value="XM_028676051.1"/>
</dbReference>
<feature type="transmembrane region" description="Helical" evidence="1">
    <location>
        <begin position="44"/>
        <end position="61"/>
    </location>
</feature>
<keyword evidence="1" id="KW-0812">Transmembrane</keyword>
<name>A0A1J1H3U2_PLARL</name>